<evidence type="ECO:0000313" key="2">
    <source>
        <dbReference type="EMBL" id="TGY16590.1"/>
    </source>
</evidence>
<proteinExistence type="predicted"/>
<evidence type="ECO:0000313" key="3">
    <source>
        <dbReference type="Proteomes" id="UP000309117"/>
    </source>
</evidence>
<evidence type="ECO:0000256" key="1">
    <source>
        <dbReference type="SAM" id="SignalP"/>
    </source>
</evidence>
<reference evidence="2 3" key="1">
    <citation type="submission" date="2019-04" db="EMBL/GenBank/DDBJ databases">
        <title>Microbes associate with the intestines of laboratory mice.</title>
        <authorList>
            <person name="Navarre W."/>
            <person name="Wong E."/>
            <person name="Huang K."/>
            <person name="Tropini C."/>
            <person name="Ng K."/>
            <person name="Yu B."/>
        </authorList>
    </citation>
    <scope>NUCLEOTIDE SEQUENCE [LARGE SCALE GENOMIC DNA]</scope>
    <source>
        <strain evidence="2 3">NM61_E11</strain>
    </source>
</reference>
<feature type="signal peptide" evidence="1">
    <location>
        <begin position="1"/>
        <end position="20"/>
    </location>
</feature>
<organism evidence="2 3">
    <name type="scientific">Lactobacillus intestinalis</name>
    <dbReference type="NCBI Taxonomy" id="151781"/>
    <lineage>
        <taxon>Bacteria</taxon>
        <taxon>Bacillati</taxon>
        <taxon>Bacillota</taxon>
        <taxon>Bacilli</taxon>
        <taxon>Lactobacillales</taxon>
        <taxon>Lactobacillaceae</taxon>
        <taxon>Lactobacillus</taxon>
    </lineage>
</organism>
<dbReference type="RefSeq" id="WP_135960419.1">
    <property type="nucleotide sequence ID" value="NZ_AQFR02000001.1"/>
</dbReference>
<comment type="caution">
    <text evidence="2">The sequence shown here is derived from an EMBL/GenBank/DDBJ whole genome shotgun (WGS) entry which is preliminary data.</text>
</comment>
<name>A0A4V3REI0_9LACO</name>
<dbReference type="AlphaFoldDB" id="A0A4V3REI0"/>
<dbReference type="Proteomes" id="UP000309117">
    <property type="component" value="Unassembled WGS sequence"/>
</dbReference>
<keyword evidence="1" id="KW-0732">Signal</keyword>
<feature type="chain" id="PRO_5039392546" evidence="1">
    <location>
        <begin position="21"/>
        <end position="181"/>
    </location>
</feature>
<accession>A0A4V3REI0</accession>
<sequence>MISKKITAGVMITLAAFSLAACQNSSKSSSTSSAPKSSQVKKTTLKASDLTAQQNASAITYYAAQTYGGRWKKTWNAAKKDGLVISFRNRNAFSFIDKGKGYVYHAAPKRKSSKTYYTMKGANASERVYFYEGKSYLGTRSLKGIVKEINQDKQVQQVKNLAKKTKISREAIDSGADNNSK</sequence>
<protein>
    <submittedName>
        <fullName evidence="2">Uncharacterized protein</fullName>
    </submittedName>
</protein>
<dbReference type="PROSITE" id="PS51257">
    <property type="entry name" value="PROKAR_LIPOPROTEIN"/>
    <property type="match status" value="1"/>
</dbReference>
<gene>
    <name evidence="2" type="ORF">E5351_03255</name>
</gene>
<dbReference type="EMBL" id="SRYV01000004">
    <property type="protein sequence ID" value="TGY16590.1"/>
    <property type="molecule type" value="Genomic_DNA"/>
</dbReference>